<protein>
    <recommendedName>
        <fullName evidence="1">Roquin 1/2-like ROQ domain-containing protein</fullName>
    </recommendedName>
</protein>
<sequence>MSSLVRVRTGVYMQAQKLRNCSNDFNRHCRKPITLICGQSVCTTCSRQLSSTSVSLNQCQLHCSTIAKNLPTNYSLLTFLLDDSGGDNEASGNGGEMEYNDYIQNLIKPHAVQEVLKLIILALEDGSAMTRKSLILSVIEKLQSDYHHLHPLLLPPPGFQQQQFPPVPIHMSATAPKRDNVVLTTQAMFNQQTYYLIQQMMINAPFSPNSVQQLSQQLSYSSLRTPDTFGSNIIHSFAPFHQQVTLQKIDEQSNEKKFDVDDFYLIDHNNGQYSSLPSSTLQRNTKIP</sequence>
<dbReference type="Proteomes" id="UP000677228">
    <property type="component" value="Unassembled WGS sequence"/>
</dbReference>
<dbReference type="Proteomes" id="UP000682733">
    <property type="component" value="Unassembled WGS sequence"/>
</dbReference>
<accession>A0A8S2EAV4</accession>
<dbReference type="InterPro" id="IPR048575">
    <property type="entry name" value="Roquin_1_2-like_ROQ"/>
</dbReference>
<dbReference type="EMBL" id="CAJOBA010034573">
    <property type="protein sequence ID" value="CAF3988057.1"/>
    <property type="molecule type" value="Genomic_DNA"/>
</dbReference>
<dbReference type="PANTHER" id="PTHR13139:SF54">
    <property type="entry name" value="RING-TYPE E3 UBIQUITIN TRANSFERASE"/>
    <property type="match status" value="1"/>
</dbReference>
<dbReference type="AlphaFoldDB" id="A0A8S2EAV4"/>
<dbReference type="GO" id="GO:0003725">
    <property type="term" value="F:double-stranded RNA binding"/>
    <property type="evidence" value="ECO:0007669"/>
    <property type="project" value="TreeGrafter"/>
</dbReference>
<dbReference type="GO" id="GO:0003729">
    <property type="term" value="F:mRNA binding"/>
    <property type="evidence" value="ECO:0007669"/>
    <property type="project" value="TreeGrafter"/>
</dbReference>
<name>A0A8S2EAV4_9BILA</name>
<evidence type="ECO:0000259" key="1">
    <source>
        <dbReference type="Pfam" id="PF21206"/>
    </source>
</evidence>
<evidence type="ECO:0000313" key="3">
    <source>
        <dbReference type="EMBL" id="CAF3988057.1"/>
    </source>
</evidence>
<gene>
    <name evidence="2" type="ORF">OVA965_LOCUS22858</name>
    <name evidence="3" type="ORF">TMI583_LOCUS23571</name>
</gene>
<organism evidence="2 4">
    <name type="scientific">Didymodactylos carnosus</name>
    <dbReference type="NCBI Taxonomy" id="1234261"/>
    <lineage>
        <taxon>Eukaryota</taxon>
        <taxon>Metazoa</taxon>
        <taxon>Spiralia</taxon>
        <taxon>Gnathifera</taxon>
        <taxon>Rotifera</taxon>
        <taxon>Eurotatoria</taxon>
        <taxon>Bdelloidea</taxon>
        <taxon>Philodinida</taxon>
        <taxon>Philodinidae</taxon>
        <taxon>Didymodactylos</taxon>
    </lineage>
</organism>
<evidence type="ECO:0000313" key="4">
    <source>
        <dbReference type="Proteomes" id="UP000677228"/>
    </source>
</evidence>
<dbReference type="GO" id="GO:0000209">
    <property type="term" value="P:protein polyubiquitination"/>
    <property type="evidence" value="ECO:0007669"/>
    <property type="project" value="TreeGrafter"/>
</dbReference>
<dbReference type="InterPro" id="IPR052249">
    <property type="entry name" value="Roquin_domain"/>
</dbReference>
<reference evidence="2" key="1">
    <citation type="submission" date="2021-02" db="EMBL/GenBank/DDBJ databases">
        <authorList>
            <person name="Nowell W R."/>
        </authorList>
    </citation>
    <scope>NUCLEOTIDE SEQUENCE</scope>
</reference>
<dbReference type="Pfam" id="PF21206">
    <property type="entry name" value="Roquin_1_2-like_ROQ"/>
    <property type="match status" value="1"/>
</dbReference>
<comment type="caution">
    <text evidence="2">The sequence shown here is derived from an EMBL/GenBank/DDBJ whole genome shotgun (WGS) entry which is preliminary data.</text>
</comment>
<dbReference type="Gene3D" id="1.20.120.1790">
    <property type="match status" value="1"/>
</dbReference>
<dbReference type="GO" id="GO:0006511">
    <property type="term" value="P:ubiquitin-dependent protein catabolic process"/>
    <property type="evidence" value="ECO:0007669"/>
    <property type="project" value="TreeGrafter"/>
</dbReference>
<dbReference type="EMBL" id="CAJNOK010013049">
    <property type="protein sequence ID" value="CAF1176868.1"/>
    <property type="molecule type" value="Genomic_DNA"/>
</dbReference>
<proteinExistence type="predicted"/>
<dbReference type="GO" id="GO:0061630">
    <property type="term" value="F:ubiquitin protein ligase activity"/>
    <property type="evidence" value="ECO:0007669"/>
    <property type="project" value="TreeGrafter"/>
</dbReference>
<dbReference type="GO" id="GO:0010494">
    <property type="term" value="C:cytoplasmic stress granule"/>
    <property type="evidence" value="ECO:0007669"/>
    <property type="project" value="TreeGrafter"/>
</dbReference>
<dbReference type="GO" id="GO:0035613">
    <property type="term" value="F:RNA stem-loop binding"/>
    <property type="evidence" value="ECO:0007669"/>
    <property type="project" value="TreeGrafter"/>
</dbReference>
<evidence type="ECO:0000313" key="2">
    <source>
        <dbReference type="EMBL" id="CAF1176868.1"/>
    </source>
</evidence>
<dbReference type="PANTHER" id="PTHR13139">
    <property type="entry name" value="RING FINGER AND CCCH-TYPE ZINC FINGER DOMAIN-CONTAINING PROTEIN"/>
    <property type="match status" value="1"/>
</dbReference>
<feature type="domain" description="Roquin 1/2-like ROQ" evidence="1">
    <location>
        <begin position="107"/>
        <end position="147"/>
    </location>
</feature>
<dbReference type="GO" id="GO:0000288">
    <property type="term" value="P:nuclear-transcribed mRNA catabolic process, deadenylation-dependent decay"/>
    <property type="evidence" value="ECO:0007669"/>
    <property type="project" value="TreeGrafter"/>
</dbReference>